<dbReference type="PRINTS" id="PR01035">
    <property type="entry name" value="TCRTETA"/>
</dbReference>
<dbReference type="AlphaFoldDB" id="A0A8H7PJ67"/>
<dbReference type="InterPro" id="IPR036259">
    <property type="entry name" value="MFS_trans_sf"/>
</dbReference>
<dbReference type="InterPro" id="IPR011701">
    <property type="entry name" value="MFS"/>
</dbReference>
<feature type="transmembrane region" description="Helical" evidence="6">
    <location>
        <begin position="140"/>
        <end position="162"/>
    </location>
</feature>
<keyword evidence="3 6" id="KW-0812">Transmembrane</keyword>
<dbReference type="OrthoDB" id="196650at2759"/>
<evidence type="ECO:0000256" key="4">
    <source>
        <dbReference type="ARBA" id="ARBA00022989"/>
    </source>
</evidence>
<dbReference type="InterPro" id="IPR001958">
    <property type="entry name" value="Tet-R_TetA/multi-R_MdtG-like"/>
</dbReference>
<feature type="transmembrane region" description="Helical" evidence="6">
    <location>
        <begin position="201"/>
        <end position="222"/>
    </location>
</feature>
<dbReference type="GO" id="GO:0016020">
    <property type="term" value="C:membrane"/>
    <property type="evidence" value="ECO:0007669"/>
    <property type="project" value="UniProtKB-SubCell"/>
</dbReference>
<dbReference type="Gene3D" id="1.20.1250.20">
    <property type="entry name" value="MFS general substrate transporter like domains"/>
    <property type="match status" value="1"/>
</dbReference>
<evidence type="ECO:0000256" key="2">
    <source>
        <dbReference type="ARBA" id="ARBA00022448"/>
    </source>
</evidence>
<dbReference type="SUPFAM" id="SSF103473">
    <property type="entry name" value="MFS general substrate transporter"/>
    <property type="match status" value="1"/>
</dbReference>
<evidence type="ECO:0000256" key="1">
    <source>
        <dbReference type="ARBA" id="ARBA00004141"/>
    </source>
</evidence>
<feature type="transmembrane region" description="Helical" evidence="6">
    <location>
        <begin position="263"/>
        <end position="282"/>
    </location>
</feature>
<name>A0A8H7PJ67_MORIS</name>
<organism evidence="8 9">
    <name type="scientific">Mortierella isabellina</name>
    <name type="common">Filamentous fungus</name>
    <name type="synonym">Umbelopsis isabellina</name>
    <dbReference type="NCBI Taxonomy" id="91625"/>
    <lineage>
        <taxon>Eukaryota</taxon>
        <taxon>Fungi</taxon>
        <taxon>Fungi incertae sedis</taxon>
        <taxon>Mucoromycota</taxon>
        <taxon>Mucoromycotina</taxon>
        <taxon>Umbelopsidomycetes</taxon>
        <taxon>Umbelopsidales</taxon>
        <taxon>Umbelopsidaceae</taxon>
        <taxon>Umbelopsis</taxon>
    </lineage>
</organism>
<dbReference type="InterPro" id="IPR020846">
    <property type="entry name" value="MFS_dom"/>
</dbReference>
<feature type="transmembrane region" description="Helical" evidence="6">
    <location>
        <begin position="361"/>
        <end position="379"/>
    </location>
</feature>
<evidence type="ECO:0000313" key="9">
    <source>
        <dbReference type="Proteomes" id="UP000654370"/>
    </source>
</evidence>
<keyword evidence="5 6" id="KW-0472">Membrane</keyword>
<comment type="subcellular location">
    <subcellularLocation>
        <location evidence="1">Membrane</location>
        <topology evidence="1">Multi-pass membrane protein</topology>
    </subcellularLocation>
</comment>
<evidence type="ECO:0000256" key="3">
    <source>
        <dbReference type="ARBA" id="ARBA00022692"/>
    </source>
</evidence>
<feature type="transmembrane region" description="Helical" evidence="6">
    <location>
        <begin position="6"/>
        <end position="29"/>
    </location>
</feature>
<keyword evidence="9" id="KW-1185">Reference proteome</keyword>
<proteinExistence type="predicted"/>
<dbReference type="PANTHER" id="PTHR23504:SF31">
    <property type="entry name" value="MAJOR FACILITATOR SUPERFAMILY DOMAIN-CONTAINING PROTEIN 10"/>
    <property type="match status" value="1"/>
</dbReference>
<evidence type="ECO:0000256" key="5">
    <source>
        <dbReference type="ARBA" id="ARBA00023136"/>
    </source>
</evidence>
<protein>
    <recommendedName>
        <fullName evidence="7">Major facilitator superfamily (MFS) profile domain-containing protein</fullName>
    </recommendedName>
</protein>
<dbReference type="PROSITE" id="PS50850">
    <property type="entry name" value="MFS"/>
    <property type="match status" value="1"/>
</dbReference>
<feature type="domain" description="Major facilitator superfamily (MFS) profile" evidence="7">
    <location>
        <begin position="1"/>
        <end position="383"/>
    </location>
</feature>
<dbReference type="EMBL" id="JAEPQZ010000012">
    <property type="protein sequence ID" value="KAG2174957.1"/>
    <property type="molecule type" value="Genomic_DNA"/>
</dbReference>
<evidence type="ECO:0000256" key="6">
    <source>
        <dbReference type="SAM" id="Phobius"/>
    </source>
</evidence>
<dbReference type="GO" id="GO:0022857">
    <property type="term" value="F:transmembrane transporter activity"/>
    <property type="evidence" value="ECO:0007669"/>
    <property type="project" value="InterPro"/>
</dbReference>
<comment type="caution">
    <text evidence="8">The sequence shown here is derived from an EMBL/GenBank/DDBJ whole genome shotgun (WGS) entry which is preliminary data.</text>
</comment>
<feature type="transmembrane region" description="Helical" evidence="6">
    <location>
        <begin position="98"/>
        <end position="120"/>
    </location>
</feature>
<keyword evidence="4 6" id="KW-1133">Transmembrane helix</keyword>
<dbReference type="PANTHER" id="PTHR23504">
    <property type="entry name" value="MAJOR FACILITATOR SUPERFAMILY DOMAIN-CONTAINING PROTEIN 10"/>
    <property type="match status" value="1"/>
</dbReference>
<evidence type="ECO:0000313" key="8">
    <source>
        <dbReference type="EMBL" id="KAG2174957.1"/>
    </source>
</evidence>
<keyword evidence="2" id="KW-0813">Transport</keyword>
<gene>
    <name evidence="8" type="ORF">INT43_006019</name>
</gene>
<sequence length="389" mass="41837">MPDKWDLVLMGGLVGSMFSFLQFFVSPFIGSLSDRIGRRKTLLLTMIGNLVSTVLWTFASTFNIFLWARIVGGLSEGNVQLSIAIISDVTDETNRSKSLALVGIAFATAFTFGPPLGAYFTSFDLSTISPTLVKYGVYAFSSPALVALVLLTVEVAYIMAFLPETSNLHKGDSQKNESKKSTVGQPSMVSRNLSNLKTLNLIHALHLFIFSGMEFTLVFLTFDVFDYSNMQQGKLLGFIGIASSLIQGGYVRRKARTAGEKKMVLQGVIACVAALVMFALLAEMRSGTTLLFIGAFCFAITSGTVVSCLTSLASMQCSDDDPRLAKGHALGVFRSYGQLGRAIGPLVACTVYWAYGPVVCYSLGAICMSAVTATVVKCIPQTPKAHKTA</sequence>
<dbReference type="Pfam" id="PF07690">
    <property type="entry name" value="MFS_1"/>
    <property type="match status" value="1"/>
</dbReference>
<evidence type="ECO:0000259" key="7">
    <source>
        <dbReference type="PROSITE" id="PS50850"/>
    </source>
</evidence>
<dbReference type="Proteomes" id="UP000654370">
    <property type="component" value="Unassembled WGS sequence"/>
</dbReference>
<feature type="transmembrane region" description="Helical" evidence="6">
    <location>
        <begin position="41"/>
        <end position="58"/>
    </location>
</feature>
<accession>A0A8H7PJ67</accession>
<feature type="transmembrane region" description="Helical" evidence="6">
    <location>
        <begin position="288"/>
        <end position="315"/>
    </location>
</feature>
<feature type="transmembrane region" description="Helical" evidence="6">
    <location>
        <begin position="234"/>
        <end position="251"/>
    </location>
</feature>
<reference evidence="8" key="1">
    <citation type="submission" date="2020-12" db="EMBL/GenBank/DDBJ databases">
        <title>Metabolic potential, ecology and presence of endohyphal bacteria is reflected in genomic diversity of Mucoromycotina.</title>
        <authorList>
            <person name="Muszewska A."/>
            <person name="Okrasinska A."/>
            <person name="Steczkiewicz K."/>
            <person name="Drgas O."/>
            <person name="Orlowska M."/>
            <person name="Perlinska-Lenart U."/>
            <person name="Aleksandrzak-Piekarczyk T."/>
            <person name="Szatraj K."/>
            <person name="Zielenkiewicz U."/>
            <person name="Pilsyk S."/>
            <person name="Malc E."/>
            <person name="Mieczkowski P."/>
            <person name="Kruszewska J.S."/>
            <person name="Biernat P."/>
            <person name="Pawlowska J."/>
        </authorList>
    </citation>
    <scope>NUCLEOTIDE SEQUENCE</scope>
    <source>
        <strain evidence="8">WA0000067209</strain>
    </source>
</reference>